<proteinExistence type="predicted"/>
<name>A0A326SAY6_9BACT</name>
<evidence type="ECO:0000256" key="1">
    <source>
        <dbReference type="SAM" id="SignalP"/>
    </source>
</evidence>
<dbReference type="RefSeq" id="WP_111390955.1">
    <property type="nucleotide sequence ID" value="NZ_QKTX01000001.1"/>
</dbReference>
<evidence type="ECO:0008006" key="4">
    <source>
        <dbReference type="Google" id="ProtNLM"/>
    </source>
</evidence>
<gene>
    <name evidence="2" type="ORF">CLV31_101138</name>
</gene>
<dbReference type="OrthoDB" id="1100674at2"/>
<organism evidence="2 3">
    <name type="scientific">Algoriphagus aquaeductus</name>
    <dbReference type="NCBI Taxonomy" id="475299"/>
    <lineage>
        <taxon>Bacteria</taxon>
        <taxon>Pseudomonadati</taxon>
        <taxon>Bacteroidota</taxon>
        <taxon>Cytophagia</taxon>
        <taxon>Cytophagales</taxon>
        <taxon>Cyclobacteriaceae</taxon>
        <taxon>Algoriphagus</taxon>
    </lineage>
</organism>
<evidence type="ECO:0000313" key="2">
    <source>
        <dbReference type="EMBL" id="PZV87266.1"/>
    </source>
</evidence>
<dbReference type="Proteomes" id="UP000248917">
    <property type="component" value="Unassembled WGS sequence"/>
</dbReference>
<dbReference type="EMBL" id="QKTX01000001">
    <property type="protein sequence ID" value="PZV87266.1"/>
    <property type="molecule type" value="Genomic_DNA"/>
</dbReference>
<dbReference type="AlphaFoldDB" id="A0A326SAY6"/>
<protein>
    <recommendedName>
        <fullName evidence="4">Lipocalin-like protein</fullName>
    </recommendedName>
</protein>
<keyword evidence="3" id="KW-1185">Reference proteome</keyword>
<evidence type="ECO:0000313" key="3">
    <source>
        <dbReference type="Proteomes" id="UP000248917"/>
    </source>
</evidence>
<feature type="chain" id="PRO_5016385184" description="Lipocalin-like protein" evidence="1">
    <location>
        <begin position="22"/>
        <end position="126"/>
    </location>
</feature>
<keyword evidence="1" id="KW-0732">Signal</keyword>
<sequence length="126" mass="13829">MKKVSVLFILLFLGLTFQGFSQTASKDFFAGPWEISVFETPNGDAKLKTTLTRVNGKLTGVLSDATNATAPKIQIEQVIENPDSISILFFAEGTDVNIDLRKKDENNLEGTLMGMFTAKAKRLSKP</sequence>
<reference evidence="2 3" key="1">
    <citation type="submission" date="2018-06" db="EMBL/GenBank/DDBJ databases">
        <title>Genomic Encyclopedia of Archaeal and Bacterial Type Strains, Phase II (KMG-II): from individual species to whole genera.</title>
        <authorList>
            <person name="Goeker M."/>
        </authorList>
    </citation>
    <scope>NUCLEOTIDE SEQUENCE [LARGE SCALE GENOMIC DNA]</scope>
    <source>
        <strain evidence="2 3">T4</strain>
    </source>
</reference>
<comment type="caution">
    <text evidence="2">The sequence shown here is derived from an EMBL/GenBank/DDBJ whole genome shotgun (WGS) entry which is preliminary data.</text>
</comment>
<accession>A0A326SAY6</accession>
<feature type="signal peptide" evidence="1">
    <location>
        <begin position="1"/>
        <end position="21"/>
    </location>
</feature>